<gene>
    <name evidence="2" type="ORF">FOXG_18683</name>
</gene>
<sequence>MGDQEYLQSFFPTEIWLHIIQQCTVSLSLAEMLKLCRVSKAFKLVTMEAILESNMLDDVGYWDPVRKQTIFYRMVDYDHRSSYPPLLGNASDDDDTNSEPETPDLDRPLPPSPPEANQEPSEDDTLSEKELFTSNPSVVPSDDFWVVYLTTRTLGRIRSKPPTRDHVLLLKVAEYIYQYMQQTFSQIELEDMVRVVCEVAVKHGYIYSHPDFYTKNESPEFDATALHLDESCGVFRDALAVMAVYLNDISLLEDTLSNEDLILCPFHQKPLSTTDSQLTALLSFQTPVPQAGRLIDDEGGFRPPKCGKSLVRLANPVKLAVKLDKMECITLLLKSVSNGQRELDLYRKDIVTEVALPEQIDLLRVAIESGRPLTRYRFLAPSIADTIWMNGRTDLSTRSLAGIKLSKMLETTTNPEVFNLAYDAILDGYSEDEGVWWTKGFSSGADTLASWGLRRLQRAVLDDCLPIVRRLIELGYALGPTRSIEDLKDEEPNVVADIINGERTVDIALPIAVKRGNLEMVELLFMAGANRKRKNVRKAMRIAVEQGNLAMLEVLASQGSPAGLFNRKAKQRWKRKMEEAGRQNMLKWLEMM</sequence>
<proteinExistence type="predicted"/>
<dbReference type="VEuPathDB" id="FungiDB:FOXG_18683"/>
<evidence type="ECO:0000313" key="3">
    <source>
        <dbReference type="Proteomes" id="UP000009097"/>
    </source>
</evidence>
<reference evidence="2" key="2">
    <citation type="journal article" date="2010" name="Nature">
        <title>Comparative genomics reveals mobile pathogenicity chromosomes in Fusarium.</title>
        <authorList>
            <person name="Ma L.J."/>
            <person name="van der Does H.C."/>
            <person name="Borkovich K.A."/>
            <person name="Coleman J.J."/>
            <person name="Daboussi M.J."/>
            <person name="Di Pietro A."/>
            <person name="Dufresne M."/>
            <person name="Freitag M."/>
            <person name="Grabherr M."/>
            <person name="Henrissat B."/>
            <person name="Houterman P.M."/>
            <person name="Kang S."/>
            <person name="Shim W.B."/>
            <person name="Woloshuk C."/>
            <person name="Xie X."/>
            <person name="Xu J.R."/>
            <person name="Antoniw J."/>
            <person name="Baker S.E."/>
            <person name="Bluhm B.H."/>
            <person name="Breakspear A."/>
            <person name="Brown D.W."/>
            <person name="Butchko R.A."/>
            <person name="Chapman S."/>
            <person name="Coulson R."/>
            <person name="Coutinho P.M."/>
            <person name="Danchin E.G."/>
            <person name="Diener A."/>
            <person name="Gale L.R."/>
            <person name="Gardiner D.M."/>
            <person name="Goff S."/>
            <person name="Hammond-Kosack K.E."/>
            <person name="Hilburn K."/>
            <person name="Hua-Van A."/>
            <person name="Jonkers W."/>
            <person name="Kazan K."/>
            <person name="Kodira C.D."/>
            <person name="Koehrsen M."/>
            <person name="Kumar L."/>
            <person name="Lee Y.H."/>
            <person name="Li L."/>
            <person name="Manners J.M."/>
            <person name="Miranda-Saavedra D."/>
            <person name="Mukherjee M."/>
            <person name="Park G."/>
            <person name="Park J."/>
            <person name="Park S.Y."/>
            <person name="Proctor R.H."/>
            <person name="Regev A."/>
            <person name="Ruiz-Roldan M.C."/>
            <person name="Sain D."/>
            <person name="Sakthikumar S."/>
            <person name="Sykes S."/>
            <person name="Schwartz D.C."/>
            <person name="Turgeon B.G."/>
            <person name="Wapinski I."/>
            <person name="Yoder O."/>
            <person name="Young S."/>
            <person name="Zeng Q."/>
            <person name="Zhou S."/>
            <person name="Galagan J."/>
            <person name="Cuomo C.A."/>
            <person name="Kistler H.C."/>
            <person name="Rep M."/>
        </authorList>
    </citation>
    <scope>NUCLEOTIDE SEQUENCE [LARGE SCALE GENOMIC DNA]</scope>
    <source>
        <strain evidence="2">4287</strain>
    </source>
</reference>
<accession>A0A0J9UM32</accession>
<evidence type="ECO:0000256" key="1">
    <source>
        <dbReference type="SAM" id="MobiDB-lite"/>
    </source>
</evidence>
<organism evidence="2 3">
    <name type="scientific">Fusarium oxysporum f. sp. lycopersici (strain 4287 / CBS 123668 / FGSC 9935 / NRRL 34936)</name>
    <name type="common">Fusarium vascular wilt of tomato</name>
    <dbReference type="NCBI Taxonomy" id="426428"/>
    <lineage>
        <taxon>Eukaryota</taxon>
        <taxon>Fungi</taxon>
        <taxon>Dikarya</taxon>
        <taxon>Ascomycota</taxon>
        <taxon>Pezizomycotina</taxon>
        <taxon>Sordariomycetes</taxon>
        <taxon>Hypocreomycetidae</taxon>
        <taxon>Hypocreales</taxon>
        <taxon>Nectriaceae</taxon>
        <taxon>Fusarium</taxon>
        <taxon>Fusarium oxysporum species complex</taxon>
    </lineage>
</organism>
<dbReference type="EMBL" id="DS231699">
    <property type="protein sequence ID" value="KNB00290.1"/>
    <property type="molecule type" value="Genomic_DNA"/>
</dbReference>
<feature type="compositionally biased region" description="Acidic residues" evidence="1">
    <location>
        <begin position="91"/>
        <end position="103"/>
    </location>
</feature>
<dbReference type="KEGG" id="fox:FOXG_18683"/>
<dbReference type="Gene3D" id="1.25.40.20">
    <property type="entry name" value="Ankyrin repeat-containing domain"/>
    <property type="match status" value="1"/>
</dbReference>
<dbReference type="RefSeq" id="XP_018238335.1">
    <property type="nucleotide sequence ID" value="XM_018398822.1"/>
</dbReference>
<feature type="region of interest" description="Disordered" evidence="1">
    <location>
        <begin position="84"/>
        <end position="128"/>
    </location>
</feature>
<dbReference type="OrthoDB" id="4153866at2759"/>
<dbReference type="GeneID" id="28959389"/>
<evidence type="ECO:0000313" key="2">
    <source>
        <dbReference type="EMBL" id="KNB00290.1"/>
    </source>
</evidence>
<dbReference type="AlphaFoldDB" id="A0A0J9UM32"/>
<name>A0A0J9UM32_FUSO4</name>
<dbReference type="InterPro" id="IPR036770">
    <property type="entry name" value="Ankyrin_rpt-contain_sf"/>
</dbReference>
<dbReference type="Proteomes" id="UP000009097">
    <property type="component" value="Unassembled WGS sequence"/>
</dbReference>
<dbReference type="SUPFAM" id="SSF48403">
    <property type="entry name" value="Ankyrin repeat"/>
    <property type="match status" value="1"/>
</dbReference>
<protein>
    <submittedName>
        <fullName evidence="2">Uncharacterized protein</fullName>
    </submittedName>
</protein>
<reference evidence="2" key="1">
    <citation type="submission" date="2007-04" db="EMBL/GenBank/DDBJ databases">
        <authorList>
            <consortium name="The Broad Institute Genome Sequencing Platform"/>
            <person name="Birren B."/>
            <person name="Lander E."/>
            <person name="Galagan J."/>
            <person name="Nusbaum C."/>
            <person name="Devon K."/>
            <person name="Ma L.-J."/>
            <person name="Jaffe D."/>
            <person name="Butler J."/>
            <person name="Alvarez P."/>
            <person name="Gnerre S."/>
            <person name="Grabherr M."/>
            <person name="Kleber M."/>
            <person name="Mauceli E."/>
            <person name="Brockman W."/>
            <person name="MacCallum I.A."/>
            <person name="Young S."/>
            <person name="LaButti K."/>
            <person name="DeCaprio D."/>
            <person name="Crawford M."/>
            <person name="Koehrsen M."/>
            <person name="Engels R."/>
            <person name="Montgomery P."/>
            <person name="Pearson M."/>
            <person name="Howarth C."/>
            <person name="Larson L."/>
            <person name="White J."/>
            <person name="O'Leary S."/>
            <person name="Kodira C."/>
            <person name="Zeng Q."/>
            <person name="Yandava C."/>
            <person name="Alvarado L."/>
            <person name="Kistler C."/>
            <person name="Shim W.-B."/>
            <person name="Kang S."/>
            <person name="Woloshuk C."/>
        </authorList>
    </citation>
    <scope>NUCLEOTIDE SEQUENCE</scope>
    <source>
        <strain evidence="2">4287</strain>
    </source>
</reference>